<proteinExistence type="predicted"/>
<dbReference type="AlphaFoldDB" id="F8L3L6"/>
<accession>F8L3L6</accession>
<feature type="repeat" description="TPR" evidence="1">
    <location>
        <begin position="45"/>
        <end position="78"/>
    </location>
</feature>
<dbReference type="KEGG" id="sng:SNE_A19980"/>
<evidence type="ECO:0000313" key="3">
    <source>
        <dbReference type="Proteomes" id="UP000000496"/>
    </source>
</evidence>
<organism evidence="2 3">
    <name type="scientific">Simkania negevensis (strain ATCC VR-1471 / DSM 27360 / Z)</name>
    <dbReference type="NCBI Taxonomy" id="331113"/>
    <lineage>
        <taxon>Bacteria</taxon>
        <taxon>Pseudomonadati</taxon>
        <taxon>Chlamydiota</taxon>
        <taxon>Chlamydiia</taxon>
        <taxon>Parachlamydiales</taxon>
        <taxon>Simkaniaceae</taxon>
        <taxon>Simkania</taxon>
    </lineage>
</organism>
<dbReference type="SUPFAM" id="SSF48452">
    <property type="entry name" value="TPR-like"/>
    <property type="match status" value="1"/>
</dbReference>
<dbReference type="OrthoDB" id="20885at2"/>
<sequence>MEDLKKYEEDFFLFLEAGFIAINQADEDSAVKLLKTCELMQPENPLIKIGFGYLHLHKLELKQACEYFEEVLRIDPGNEMATTFLGIALSLTPDKVSKGEQLLEKSARDSSDSQVKKVANTTLDFVEQFVKKTPGPADVKRK</sequence>
<dbReference type="EMBL" id="FR872582">
    <property type="protein sequence ID" value="CCB89875.1"/>
    <property type="molecule type" value="Genomic_DNA"/>
</dbReference>
<dbReference type="PROSITE" id="PS50005">
    <property type="entry name" value="TPR"/>
    <property type="match status" value="1"/>
</dbReference>
<name>F8L3L6_SIMNZ</name>
<dbReference type="HOGENOM" id="CLU_1702572_0_0_0"/>
<dbReference type="Gene3D" id="1.25.40.10">
    <property type="entry name" value="Tetratricopeptide repeat domain"/>
    <property type="match status" value="1"/>
</dbReference>
<gene>
    <name evidence="2" type="primary">sctG-B</name>
    <name evidence="2" type="ordered locus">SNE_A19980</name>
</gene>
<keyword evidence="1" id="KW-0802">TPR repeat</keyword>
<keyword evidence="3" id="KW-1185">Reference proteome</keyword>
<dbReference type="RefSeq" id="WP_013944341.1">
    <property type="nucleotide sequence ID" value="NC_015713.1"/>
</dbReference>
<evidence type="ECO:0000313" key="2">
    <source>
        <dbReference type="EMBL" id="CCB89875.1"/>
    </source>
</evidence>
<dbReference type="STRING" id="331113.SNE_A19980"/>
<dbReference type="InterPro" id="IPR011990">
    <property type="entry name" value="TPR-like_helical_dom_sf"/>
</dbReference>
<reference key="1">
    <citation type="journal article" date="2011" name="Mol. Biol. Evol.">
        <title>Unity in variety -- the pan-genome of the Chlamydiae.</title>
        <authorList>
            <person name="Collingro A."/>
            <person name="Tischler P."/>
            <person name="Weinmaier T."/>
            <person name="Penz T."/>
            <person name="Heinz E."/>
            <person name="Brunham R.C."/>
            <person name="Read T.D."/>
            <person name="Bavoil P.M."/>
            <person name="Sachse K."/>
            <person name="Kahane S."/>
            <person name="Friedman M.G."/>
            <person name="Rattei T."/>
            <person name="Myers G.S.A."/>
            <person name="Horn M."/>
        </authorList>
    </citation>
    <scope>NUCLEOTIDE SEQUENCE</scope>
    <source>
        <strain>Z</strain>
    </source>
</reference>
<dbReference type="eggNOG" id="COG0457">
    <property type="taxonomic scope" value="Bacteria"/>
</dbReference>
<dbReference type="Proteomes" id="UP000000496">
    <property type="component" value="Chromosome gsn.131"/>
</dbReference>
<dbReference type="InterPro" id="IPR019734">
    <property type="entry name" value="TPR_rpt"/>
</dbReference>
<protein>
    <submittedName>
        <fullName evidence="2">Putative SctF chaperone SctG</fullName>
    </submittedName>
</protein>
<reference evidence="2 3" key="2">
    <citation type="journal article" date="2011" name="Mol. Biol. Evol.">
        <title>Unity in variety--the pan-genome of the Chlamydiae.</title>
        <authorList>
            <person name="Collingro A."/>
            <person name="Tischler P."/>
            <person name="Weinmaier T."/>
            <person name="Penz T."/>
            <person name="Heinz E."/>
            <person name="Brunham R.C."/>
            <person name="Read T.D."/>
            <person name="Bavoil P.M."/>
            <person name="Sachse K."/>
            <person name="Kahane S."/>
            <person name="Friedman M.G."/>
            <person name="Rattei T."/>
            <person name="Myers G.S."/>
            <person name="Horn M."/>
        </authorList>
    </citation>
    <scope>NUCLEOTIDE SEQUENCE [LARGE SCALE GENOMIC DNA]</scope>
    <source>
        <strain evidence="3">ATCC VR-1471 / Z</strain>
    </source>
</reference>
<evidence type="ECO:0000256" key="1">
    <source>
        <dbReference type="PROSITE-ProRule" id="PRU00339"/>
    </source>
</evidence>